<feature type="compositionally biased region" description="Basic residues" evidence="1">
    <location>
        <begin position="168"/>
        <end position="197"/>
    </location>
</feature>
<feature type="compositionally biased region" description="Basic and acidic residues" evidence="1">
    <location>
        <begin position="114"/>
        <end position="124"/>
    </location>
</feature>
<gene>
    <name evidence="2" type="ORF">AVDCRST_MAG36-411</name>
</gene>
<proteinExistence type="predicted"/>
<protein>
    <submittedName>
        <fullName evidence="2">Uncharacterized protein</fullName>
    </submittedName>
</protein>
<sequence length="203" mass="22578">EEGARRPGARRSRRLLGSAGRRAHAGRARRHRRLRRAAGDQGAHRHGRLRARPRHGAGRGRPARPDVEVPGRRSGRRPLDPAGAARPQRVGGVVRAVPHRDARAGGLPRRARRPGADPRPERQRPPPRQGPAARGGDRGDLPLGRRPRRRGLRHPDPGVPAERSSGVRLRRRGRDRRRAVVGQGHLRRTARVARRRAPRDPPV</sequence>
<feature type="non-terminal residue" evidence="2">
    <location>
        <position position="1"/>
    </location>
</feature>
<feature type="compositionally biased region" description="Basic residues" evidence="1">
    <location>
        <begin position="21"/>
        <end position="36"/>
    </location>
</feature>
<reference evidence="2" key="1">
    <citation type="submission" date="2020-02" db="EMBL/GenBank/DDBJ databases">
        <authorList>
            <person name="Meier V. D."/>
        </authorList>
    </citation>
    <scope>NUCLEOTIDE SEQUENCE</scope>
    <source>
        <strain evidence="2">AVDCRST_MAG36</strain>
    </source>
</reference>
<accession>A0A6J4L9Z8</accession>
<name>A0A6J4L9Z8_9ACTN</name>
<feature type="compositionally biased region" description="Basic residues" evidence="1">
    <location>
        <begin position="44"/>
        <end position="62"/>
    </location>
</feature>
<feature type="region of interest" description="Disordered" evidence="1">
    <location>
        <begin position="1"/>
        <end position="203"/>
    </location>
</feature>
<evidence type="ECO:0000313" key="2">
    <source>
        <dbReference type="EMBL" id="CAA9323230.1"/>
    </source>
</evidence>
<dbReference type="AlphaFoldDB" id="A0A6J4L9Z8"/>
<dbReference type="EMBL" id="CADCUH010000028">
    <property type="protein sequence ID" value="CAA9323230.1"/>
    <property type="molecule type" value="Genomic_DNA"/>
</dbReference>
<feature type="non-terminal residue" evidence="2">
    <location>
        <position position="203"/>
    </location>
</feature>
<organism evidence="2">
    <name type="scientific">uncultured Nocardioidaceae bacterium</name>
    <dbReference type="NCBI Taxonomy" id="253824"/>
    <lineage>
        <taxon>Bacteria</taxon>
        <taxon>Bacillati</taxon>
        <taxon>Actinomycetota</taxon>
        <taxon>Actinomycetes</taxon>
        <taxon>Propionibacteriales</taxon>
        <taxon>Nocardioidaceae</taxon>
        <taxon>environmental samples</taxon>
    </lineage>
</organism>
<evidence type="ECO:0000256" key="1">
    <source>
        <dbReference type="SAM" id="MobiDB-lite"/>
    </source>
</evidence>